<dbReference type="PROSITE" id="PS01347">
    <property type="entry name" value="MRAY_1"/>
    <property type="match status" value="1"/>
</dbReference>
<reference evidence="10" key="1">
    <citation type="submission" date="2023-07" db="EMBL/GenBank/DDBJ databases">
        <title>Between Cages and Wild: Unraveling the Impact of Captivity on Animal Microbiomes and Antimicrobial Resistance.</title>
        <authorList>
            <person name="Schmartz G.P."/>
            <person name="Rehner J."/>
            <person name="Schuff M.J."/>
            <person name="Becker S.L."/>
            <person name="Kravczyk M."/>
            <person name="Gurevich A."/>
            <person name="Francke R."/>
            <person name="Mueller R."/>
            <person name="Keller V."/>
            <person name="Keller A."/>
        </authorList>
    </citation>
    <scope>NUCLEOTIDE SEQUENCE</scope>
    <source>
        <strain evidence="10">S39M_St_73</strain>
    </source>
</reference>
<keyword evidence="6 7" id="KW-0472">Membrane</keyword>
<dbReference type="Proteomes" id="UP001171751">
    <property type="component" value="Unassembled WGS sequence"/>
</dbReference>
<evidence type="ECO:0000256" key="1">
    <source>
        <dbReference type="ARBA" id="ARBA00004141"/>
    </source>
</evidence>
<keyword evidence="7" id="KW-0133">Cell shape</keyword>
<comment type="cofactor">
    <cofactor evidence="7 9">
        <name>Mg(2+)</name>
        <dbReference type="ChEBI" id="CHEBI:18420"/>
    </cofactor>
</comment>
<feature type="transmembrane region" description="Helical" evidence="7">
    <location>
        <begin position="6"/>
        <end position="31"/>
    </location>
</feature>
<evidence type="ECO:0000256" key="3">
    <source>
        <dbReference type="ARBA" id="ARBA00022679"/>
    </source>
</evidence>
<keyword evidence="7 9" id="KW-0479">Metal-binding</keyword>
<dbReference type="HAMAP" id="MF_00038">
    <property type="entry name" value="MraY"/>
    <property type="match status" value="1"/>
</dbReference>
<evidence type="ECO:0000256" key="5">
    <source>
        <dbReference type="ARBA" id="ARBA00022989"/>
    </source>
</evidence>
<dbReference type="GO" id="GO:0009252">
    <property type="term" value="P:peptidoglycan biosynthetic process"/>
    <property type="evidence" value="ECO:0007669"/>
    <property type="project" value="UniProtKB-UniRule"/>
</dbReference>
<feature type="transmembrane region" description="Helical" evidence="7">
    <location>
        <begin position="120"/>
        <end position="137"/>
    </location>
</feature>
<sequence length="325" mass="35849">MNSADFVWSILIVVLSLIFTILIMPTLINYFREKQLGQITREEGPSWHHKKEGTPTMGGLGFLLAGLMAYFIGIVTTDNFTMDAWMLIITLLFFAMIGFIDDYRILILKQNEGLSSRQKFVWQIIGGIVFLVFYLLSGQSIALTLPFLGSVSSYILFILFVIFWIVGFSNAVNLTDGLDGLSSTTAIIAFLAFAIIAFSQGNSAVLYFCVAVIGGLIGFLMFNKKPAQIFMGDVGSLALGASIAAVSILLKAEWYLLLIGLPFVVETASVIIQVAYFKRTGKRIFKMSPIHHHFEMSGYSEGQVVLGFSIFGIICAAVALLIYFI</sequence>
<dbReference type="EC" id="2.7.8.13" evidence="7 8"/>
<dbReference type="GO" id="GO:0008963">
    <property type="term" value="F:phospho-N-acetylmuramoyl-pentapeptide-transferase activity"/>
    <property type="evidence" value="ECO:0007669"/>
    <property type="project" value="UniProtKB-UniRule"/>
</dbReference>
<feature type="transmembrane region" description="Helical" evidence="7">
    <location>
        <begin position="255"/>
        <end position="277"/>
    </location>
</feature>
<evidence type="ECO:0000256" key="6">
    <source>
        <dbReference type="ARBA" id="ARBA00023136"/>
    </source>
</evidence>
<dbReference type="CDD" id="cd06852">
    <property type="entry name" value="GT_MraY"/>
    <property type="match status" value="1"/>
</dbReference>
<dbReference type="AlphaFoldDB" id="A0AA43ZS12"/>
<dbReference type="InterPro" id="IPR003524">
    <property type="entry name" value="PNAcMuramoyl-5peptid_Trfase"/>
</dbReference>
<comment type="caution">
    <text evidence="10">The sequence shown here is derived from an EMBL/GenBank/DDBJ whole genome shotgun (WGS) entry which is preliminary data.</text>
</comment>
<dbReference type="EMBL" id="JAUNQW010000011">
    <property type="protein sequence ID" value="MDO5457411.1"/>
    <property type="molecule type" value="Genomic_DNA"/>
</dbReference>
<evidence type="ECO:0000256" key="8">
    <source>
        <dbReference type="NCBIfam" id="TIGR00445"/>
    </source>
</evidence>
<dbReference type="PANTHER" id="PTHR22926:SF5">
    <property type="entry name" value="PHOSPHO-N-ACETYLMURAMOYL-PENTAPEPTIDE-TRANSFERASE HOMOLOG"/>
    <property type="match status" value="1"/>
</dbReference>
<feature type="transmembrane region" description="Helical" evidence="7">
    <location>
        <begin position="57"/>
        <end position="76"/>
    </location>
</feature>
<accession>A0AA43ZS12</accession>
<evidence type="ECO:0000256" key="7">
    <source>
        <dbReference type="HAMAP-Rule" id="MF_00038"/>
    </source>
</evidence>
<feature type="transmembrane region" description="Helical" evidence="7">
    <location>
        <begin position="204"/>
        <end position="222"/>
    </location>
</feature>
<dbReference type="GO" id="GO:0046872">
    <property type="term" value="F:metal ion binding"/>
    <property type="evidence" value="ECO:0007669"/>
    <property type="project" value="UniProtKB-KW"/>
</dbReference>
<dbReference type="InterPro" id="IPR000715">
    <property type="entry name" value="Glycosyl_transferase_4"/>
</dbReference>
<keyword evidence="4 7" id="KW-0812">Transmembrane</keyword>
<feature type="transmembrane region" description="Helical" evidence="7">
    <location>
        <begin position="304"/>
        <end position="324"/>
    </location>
</feature>
<feature type="transmembrane region" description="Helical" evidence="7">
    <location>
        <begin position="229"/>
        <end position="249"/>
    </location>
</feature>
<evidence type="ECO:0000313" key="11">
    <source>
        <dbReference type="Proteomes" id="UP001171751"/>
    </source>
</evidence>
<dbReference type="GO" id="GO:0051301">
    <property type="term" value="P:cell division"/>
    <property type="evidence" value="ECO:0007669"/>
    <property type="project" value="UniProtKB-KW"/>
</dbReference>
<dbReference type="Pfam" id="PF00953">
    <property type="entry name" value="Glycos_transf_4"/>
    <property type="match status" value="1"/>
</dbReference>
<name>A0AA43ZS12_9LACT</name>
<evidence type="ECO:0000256" key="2">
    <source>
        <dbReference type="ARBA" id="ARBA00005583"/>
    </source>
</evidence>
<dbReference type="GO" id="GO:0071555">
    <property type="term" value="P:cell wall organization"/>
    <property type="evidence" value="ECO:0007669"/>
    <property type="project" value="UniProtKB-KW"/>
</dbReference>
<keyword evidence="5 7" id="KW-1133">Transmembrane helix</keyword>
<feature type="binding site" evidence="9">
    <location>
        <position position="173"/>
    </location>
    <ligand>
        <name>Mg(2+)</name>
        <dbReference type="ChEBI" id="CHEBI:18420"/>
    </ligand>
</feature>
<proteinExistence type="inferred from homology"/>
<keyword evidence="3 7" id="KW-0808">Transferase</keyword>
<feature type="transmembrane region" description="Helical" evidence="7">
    <location>
        <begin position="143"/>
        <end position="166"/>
    </location>
</feature>
<dbReference type="GO" id="GO:0005886">
    <property type="term" value="C:plasma membrane"/>
    <property type="evidence" value="ECO:0007669"/>
    <property type="project" value="UniProtKB-SubCell"/>
</dbReference>
<keyword evidence="7" id="KW-0131">Cell cycle</keyword>
<evidence type="ECO:0000313" key="10">
    <source>
        <dbReference type="EMBL" id="MDO5457411.1"/>
    </source>
</evidence>
<dbReference type="InterPro" id="IPR018480">
    <property type="entry name" value="PNAcMuramoyl-5peptid_Trfase_CS"/>
</dbReference>
<evidence type="ECO:0000256" key="9">
    <source>
        <dbReference type="PIRSR" id="PIRSR600715-1"/>
    </source>
</evidence>
<keyword evidence="7" id="KW-0573">Peptidoglycan synthesis</keyword>
<dbReference type="GO" id="GO:0008360">
    <property type="term" value="P:regulation of cell shape"/>
    <property type="evidence" value="ECO:0007669"/>
    <property type="project" value="UniProtKB-KW"/>
</dbReference>
<comment type="pathway">
    <text evidence="7">Cell wall biogenesis; peptidoglycan biosynthesis.</text>
</comment>
<keyword evidence="7 9" id="KW-0460">Magnesium</keyword>
<dbReference type="PANTHER" id="PTHR22926">
    <property type="entry name" value="PHOSPHO-N-ACETYLMURAMOYL-PENTAPEPTIDE-TRANSFERASE"/>
    <property type="match status" value="1"/>
</dbReference>
<comment type="function">
    <text evidence="7">Catalyzes the initial step of the lipid cycle reactions in the biosynthesis of the cell wall peptidoglycan: transfers peptidoglycan precursor phospho-MurNAc-pentapeptide from UDP-MurNAc-pentapeptide onto the lipid carrier undecaprenyl phosphate, yielding undecaprenyl-pyrophosphoryl-MurNAc-pentapeptide, known as lipid I.</text>
</comment>
<feature type="transmembrane region" description="Helical" evidence="7">
    <location>
        <begin position="82"/>
        <end position="100"/>
    </location>
</feature>
<keyword evidence="7" id="KW-0132">Cell division</keyword>
<protein>
    <recommendedName>
        <fullName evidence="7 8">Phospho-N-acetylmuramoyl-pentapeptide-transferase</fullName>
        <ecNumber evidence="7 8">2.7.8.13</ecNumber>
    </recommendedName>
    <alternativeName>
        <fullName evidence="7">UDP-MurNAc-pentapeptide phosphotransferase</fullName>
    </alternativeName>
</protein>
<keyword evidence="7" id="KW-0961">Cell wall biogenesis/degradation</keyword>
<dbReference type="PROSITE" id="PS01348">
    <property type="entry name" value="MRAY_2"/>
    <property type="match status" value="1"/>
</dbReference>
<dbReference type="NCBIfam" id="TIGR00445">
    <property type="entry name" value="mraY"/>
    <property type="match status" value="1"/>
</dbReference>
<gene>
    <name evidence="7 10" type="primary">mraY</name>
    <name evidence="10" type="ORF">Q4F26_03615</name>
</gene>
<feature type="transmembrane region" description="Helical" evidence="7">
    <location>
        <begin position="178"/>
        <end position="198"/>
    </location>
</feature>
<comment type="subcellular location">
    <subcellularLocation>
        <location evidence="7">Cell membrane</location>
        <topology evidence="7">Multi-pass membrane protein</topology>
    </subcellularLocation>
    <subcellularLocation>
        <location evidence="1">Membrane</location>
        <topology evidence="1">Multi-pass membrane protein</topology>
    </subcellularLocation>
</comment>
<comment type="catalytic activity">
    <reaction evidence="7">
        <text>UDP-N-acetyl-alpha-D-muramoyl-L-alanyl-gamma-D-glutamyl-L-lysyl-D-alanyl-D-alanine + di-trans,octa-cis-undecaprenyl phosphate = Mur2Ac(oyl-L-Ala-gamma-D-Glu-L-Lys-D-Ala-D-Ala)-di-trans,octa-cis-undecaprenyl diphosphate + UMP</text>
        <dbReference type="Rhea" id="RHEA:21920"/>
        <dbReference type="ChEBI" id="CHEBI:57865"/>
        <dbReference type="ChEBI" id="CHEBI:60032"/>
        <dbReference type="ChEBI" id="CHEBI:60392"/>
        <dbReference type="ChEBI" id="CHEBI:70758"/>
        <dbReference type="EC" id="2.7.8.13"/>
    </reaction>
</comment>
<keyword evidence="7" id="KW-1003">Cell membrane</keyword>
<comment type="similarity">
    <text evidence="2 7">Belongs to the glycosyltransferase 4 family. MraY subfamily.</text>
</comment>
<organism evidence="10 11">
    <name type="scientific">Atopococcus tabaci</name>
    <dbReference type="NCBI Taxonomy" id="269774"/>
    <lineage>
        <taxon>Bacteria</taxon>
        <taxon>Bacillati</taxon>
        <taxon>Bacillota</taxon>
        <taxon>Bacilli</taxon>
        <taxon>Lactobacillales</taxon>
        <taxon>Carnobacteriaceae</taxon>
        <taxon>Atopococcus</taxon>
    </lineage>
</organism>
<feature type="binding site" evidence="9">
    <location>
        <position position="233"/>
    </location>
    <ligand>
        <name>Mg(2+)</name>
        <dbReference type="ChEBI" id="CHEBI:18420"/>
    </ligand>
</feature>
<evidence type="ECO:0000256" key="4">
    <source>
        <dbReference type="ARBA" id="ARBA00022692"/>
    </source>
</evidence>
<keyword evidence="11" id="KW-1185">Reference proteome</keyword>